<dbReference type="EMBL" id="BAAARW010000001">
    <property type="protein sequence ID" value="GAA2399271.1"/>
    <property type="molecule type" value="Genomic_DNA"/>
</dbReference>
<evidence type="ECO:0000313" key="3">
    <source>
        <dbReference type="EMBL" id="GAA2399271.1"/>
    </source>
</evidence>
<dbReference type="Pfam" id="PF01144">
    <property type="entry name" value="CoA_trans"/>
    <property type="match status" value="1"/>
</dbReference>
<evidence type="ECO:0000313" key="4">
    <source>
        <dbReference type="Proteomes" id="UP001501231"/>
    </source>
</evidence>
<dbReference type="PROSITE" id="PS01273">
    <property type="entry name" value="COA_TRANSF_1"/>
    <property type="match status" value="1"/>
</dbReference>
<dbReference type="InterPro" id="IPR037171">
    <property type="entry name" value="NagB/RpiA_transferase-like"/>
</dbReference>
<dbReference type="PANTHER" id="PTHR13707">
    <property type="entry name" value="KETOACID-COENZYME A TRANSFERASE"/>
    <property type="match status" value="1"/>
</dbReference>
<reference evidence="3 4" key="1">
    <citation type="journal article" date="2019" name="Int. J. Syst. Evol. Microbiol.">
        <title>The Global Catalogue of Microorganisms (GCM) 10K type strain sequencing project: providing services to taxonomists for standard genome sequencing and annotation.</title>
        <authorList>
            <consortium name="The Broad Institute Genomics Platform"/>
            <consortium name="The Broad Institute Genome Sequencing Center for Infectious Disease"/>
            <person name="Wu L."/>
            <person name="Ma J."/>
        </authorList>
    </citation>
    <scope>NUCLEOTIDE SEQUENCE [LARGE SCALE GENOMIC DNA]</scope>
    <source>
        <strain evidence="3 4">JCM 3325</strain>
    </source>
</reference>
<name>A0ABN3IAF6_9ACTN</name>
<dbReference type="InterPro" id="IPR012792">
    <property type="entry name" value="3-oxoacid_CoA-transf_A"/>
</dbReference>
<dbReference type="PANTHER" id="PTHR13707:SF60">
    <property type="entry name" value="ACETATE COA-TRANSFERASE SUBUNIT ALPHA"/>
    <property type="match status" value="1"/>
</dbReference>
<dbReference type="InterPro" id="IPR004163">
    <property type="entry name" value="CoA_transf_BS"/>
</dbReference>
<organism evidence="3 4">
    <name type="scientific">Actinomadura vinacea</name>
    <dbReference type="NCBI Taxonomy" id="115336"/>
    <lineage>
        <taxon>Bacteria</taxon>
        <taxon>Bacillati</taxon>
        <taxon>Actinomycetota</taxon>
        <taxon>Actinomycetes</taxon>
        <taxon>Streptosporangiales</taxon>
        <taxon>Thermomonosporaceae</taxon>
        <taxon>Actinomadura</taxon>
    </lineage>
</organism>
<proteinExistence type="inferred from homology"/>
<dbReference type="Proteomes" id="UP001501231">
    <property type="component" value="Unassembled WGS sequence"/>
</dbReference>
<dbReference type="SMART" id="SM00882">
    <property type="entry name" value="CoA_trans"/>
    <property type="match status" value="1"/>
</dbReference>
<accession>A0ABN3IAF6</accession>
<keyword evidence="4" id="KW-1185">Reference proteome</keyword>
<protein>
    <submittedName>
        <fullName evidence="3">CoA transferase subunit A</fullName>
    </submittedName>
</protein>
<gene>
    <name evidence="3" type="ORF">GCM10010191_02670</name>
</gene>
<dbReference type="GO" id="GO:0016740">
    <property type="term" value="F:transferase activity"/>
    <property type="evidence" value="ECO:0007669"/>
    <property type="project" value="UniProtKB-KW"/>
</dbReference>
<comment type="caution">
    <text evidence="3">The sequence shown here is derived from an EMBL/GenBank/DDBJ whole genome shotgun (WGS) entry which is preliminary data.</text>
</comment>
<comment type="similarity">
    <text evidence="1">Belongs to the 3-oxoacid CoA-transferase subunit A family.</text>
</comment>
<dbReference type="SUPFAM" id="SSF100950">
    <property type="entry name" value="NagB/RpiA/CoA transferase-like"/>
    <property type="match status" value="1"/>
</dbReference>
<dbReference type="NCBIfam" id="TIGR02429">
    <property type="entry name" value="pcaI_scoA_fam"/>
    <property type="match status" value="1"/>
</dbReference>
<dbReference type="InterPro" id="IPR004165">
    <property type="entry name" value="CoA_trans_fam_I"/>
</dbReference>
<sequence length="247" mass="26039">MGTDLTTGDAAIADIPDGATIAVGGFGICGTPFELIDALLDQGARDLHVIANNCGIDGQALGLLLAAGRLRKVTCSFIGQNKEFARQVLAGEIEIDLTPQGTLAERLRAGGAGIAAFYTPTGAGTQVSEGGLPLRYAPDGSVAEVSEPKETRDFDGRPHVLERALRADFALVRAHQADRAGNLRYRLTARNFNPLAAMAGAVTIAETENLVDGLDPDQVHTPGIFVQRLTTAQRPDKPVEKITTREA</sequence>
<evidence type="ECO:0000256" key="1">
    <source>
        <dbReference type="ARBA" id="ARBA00005612"/>
    </source>
</evidence>
<dbReference type="RefSeq" id="WP_344586393.1">
    <property type="nucleotide sequence ID" value="NZ_BAAARW010000001.1"/>
</dbReference>
<dbReference type="Gene3D" id="3.40.1080.10">
    <property type="entry name" value="Glutaconate Coenzyme A-transferase"/>
    <property type="match status" value="1"/>
</dbReference>
<evidence type="ECO:0000256" key="2">
    <source>
        <dbReference type="ARBA" id="ARBA00022679"/>
    </source>
</evidence>
<keyword evidence="2 3" id="KW-0808">Transferase</keyword>